<dbReference type="Proteomes" id="UP000091857">
    <property type="component" value="Chromosome 6"/>
</dbReference>
<name>A0ACC8DEE2_MANES</name>
<protein>
    <submittedName>
        <fullName evidence="1">Uncharacterized protein</fullName>
    </submittedName>
</protein>
<evidence type="ECO:0000313" key="2">
    <source>
        <dbReference type="Proteomes" id="UP000091857"/>
    </source>
</evidence>
<keyword evidence="2" id="KW-1185">Reference proteome</keyword>
<comment type="caution">
    <text evidence="1">The sequence shown here is derived from an EMBL/GenBank/DDBJ whole genome shotgun (WGS) entry which is preliminary data.</text>
</comment>
<evidence type="ECO:0000313" key="1">
    <source>
        <dbReference type="EMBL" id="OAY46503.2"/>
    </source>
</evidence>
<organism evidence="1 2">
    <name type="scientific">Manihot esculenta</name>
    <name type="common">Cassava</name>
    <name type="synonym">Jatropha manihot</name>
    <dbReference type="NCBI Taxonomy" id="3983"/>
    <lineage>
        <taxon>Eukaryota</taxon>
        <taxon>Viridiplantae</taxon>
        <taxon>Streptophyta</taxon>
        <taxon>Embryophyta</taxon>
        <taxon>Tracheophyta</taxon>
        <taxon>Spermatophyta</taxon>
        <taxon>Magnoliopsida</taxon>
        <taxon>eudicotyledons</taxon>
        <taxon>Gunneridae</taxon>
        <taxon>Pentapetalae</taxon>
        <taxon>rosids</taxon>
        <taxon>fabids</taxon>
        <taxon>Malpighiales</taxon>
        <taxon>Euphorbiaceae</taxon>
        <taxon>Crotonoideae</taxon>
        <taxon>Manihoteae</taxon>
        <taxon>Manihot</taxon>
    </lineage>
</organism>
<sequence length="51" mass="5780">MQRCGVRWLTSTRSSDAAAHRSVMRWWCWRDVLLLRGATGPLAEDAMMATA</sequence>
<reference evidence="2" key="1">
    <citation type="journal article" date="2016" name="Nat. Biotechnol.">
        <title>Sequencing wild and cultivated cassava and related species reveals extensive interspecific hybridization and genetic diversity.</title>
        <authorList>
            <person name="Bredeson J.V."/>
            <person name="Lyons J.B."/>
            <person name="Prochnik S.E."/>
            <person name="Wu G.A."/>
            <person name="Ha C.M."/>
            <person name="Edsinger-Gonzales E."/>
            <person name="Grimwood J."/>
            <person name="Schmutz J."/>
            <person name="Rabbi I.Y."/>
            <person name="Egesi C."/>
            <person name="Nauluvula P."/>
            <person name="Lebot V."/>
            <person name="Ndunguru J."/>
            <person name="Mkamilo G."/>
            <person name="Bart R.S."/>
            <person name="Setter T.L."/>
            <person name="Gleadow R.M."/>
            <person name="Kulakow P."/>
            <person name="Ferguson M.E."/>
            <person name="Rounsley S."/>
            <person name="Rokhsar D.S."/>
        </authorList>
    </citation>
    <scope>NUCLEOTIDE SEQUENCE [LARGE SCALE GENOMIC DNA]</scope>
    <source>
        <strain evidence="2">cv. AM560-2</strain>
    </source>
</reference>
<dbReference type="EMBL" id="CM004392">
    <property type="protein sequence ID" value="OAY46503.2"/>
    <property type="molecule type" value="Genomic_DNA"/>
</dbReference>
<proteinExistence type="predicted"/>
<accession>A0ACC8DEE2</accession>
<gene>
    <name evidence="1" type="ORF">MANES_06G004501v8</name>
</gene>